<reference evidence="1 2" key="1">
    <citation type="submission" date="2019-08" db="EMBL/GenBank/DDBJ databases">
        <title>Formosa sediminis sp. nov., isolated from marine sediment.</title>
        <authorList>
            <person name="Cao W.R."/>
        </authorList>
    </citation>
    <scope>NUCLEOTIDE SEQUENCE [LARGE SCALE GENOMIC DNA]</scope>
    <source>
        <strain evidence="1 2">1494</strain>
    </source>
</reference>
<accession>A0A5D0GFC1</accession>
<dbReference type="EMBL" id="VSFC01000031">
    <property type="protein sequence ID" value="TYA56312.1"/>
    <property type="molecule type" value="Genomic_DNA"/>
</dbReference>
<organism evidence="1 2">
    <name type="scientific">Formosa maritima</name>
    <dbReference type="NCBI Taxonomy" id="2592046"/>
    <lineage>
        <taxon>Bacteria</taxon>
        <taxon>Pseudomonadati</taxon>
        <taxon>Bacteroidota</taxon>
        <taxon>Flavobacteriia</taxon>
        <taxon>Flavobacteriales</taxon>
        <taxon>Flavobacteriaceae</taxon>
        <taxon>Formosa</taxon>
    </lineage>
</organism>
<keyword evidence="2" id="KW-1185">Reference proteome</keyword>
<dbReference type="OrthoDB" id="1442351at2"/>
<dbReference type="Proteomes" id="UP000324550">
    <property type="component" value="Unassembled WGS sequence"/>
</dbReference>
<dbReference type="AlphaFoldDB" id="A0A5D0GFC1"/>
<evidence type="ECO:0000313" key="2">
    <source>
        <dbReference type="Proteomes" id="UP000324550"/>
    </source>
</evidence>
<comment type="caution">
    <text evidence="1">The sequence shown here is derived from an EMBL/GenBank/DDBJ whole genome shotgun (WGS) entry which is preliminary data.</text>
</comment>
<sequence length="125" mass="15087">MKTLTHYTHETDEQVLHKKRIVEINIWISHLNYIINECDWLAKIASNKIQDKDLRDSLLEKSENNSSLLNEFYSYRSTLNSFYECNDLDCDLYYIDLHSTYCKKYLKHLENYRAVKDQVFLKILL</sequence>
<name>A0A5D0GFC1_9FLAO</name>
<gene>
    <name evidence="1" type="ORF">FVF61_06110</name>
</gene>
<protein>
    <submittedName>
        <fullName evidence="1">Uncharacterized protein</fullName>
    </submittedName>
</protein>
<dbReference type="RefSeq" id="WP_148454421.1">
    <property type="nucleotide sequence ID" value="NZ_VSFC01000031.1"/>
</dbReference>
<evidence type="ECO:0000313" key="1">
    <source>
        <dbReference type="EMBL" id="TYA56312.1"/>
    </source>
</evidence>
<proteinExistence type="predicted"/>